<dbReference type="RefSeq" id="WP_012798971.1">
    <property type="nucleotide sequence ID" value="NC_013165.1"/>
</dbReference>
<dbReference type="EMBL" id="CP001684">
    <property type="protein sequence ID" value="ACV22869.1"/>
    <property type="molecule type" value="Genomic_DNA"/>
</dbReference>
<dbReference type="HOGENOM" id="CLU_077650_0_0_11"/>
<dbReference type="InterPro" id="IPR050289">
    <property type="entry name" value="TorD/DmsD_chaperones"/>
</dbReference>
<gene>
    <name evidence="2" type="ordered locus">Shel_18510</name>
</gene>
<keyword evidence="1" id="KW-0143">Chaperone</keyword>
<dbReference type="Pfam" id="PF02613">
    <property type="entry name" value="Nitrate_red_del"/>
    <property type="match status" value="1"/>
</dbReference>
<organism evidence="2 3">
    <name type="scientific">Slackia heliotrinireducens (strain ATCC 29202 / DSM 20476 / NCTC 11029 / RHS 1)</name>
    <name type="common">Peptococcus heliotrinreducens</name>
    <dbReference type="NCBI Taxonomy" id="471855"/>
    <lineage>
        <taxon>Bacteria</taxon>
        <taxon>Bacillati</taxon>
        <taxon>Actinomycetota</taxon>
        <taxon>Coriobacteriia</taxon>
        <taxon>Eggerthellales</taxon>
        <taxon>Eggerthellaceae</taxon>
        <taxon>Slackia</taxon>
    </lineage>
</organism>
<dbReference type="PANTHER" id="PTHR34227:SF1">
    <property type="entry name" value="DIMETHYL SULFOXIDE REDUCTASE CHAPERONE-RELATED"/>
    <property type="match status" value="1"/>
</dbReference>
<evidence type="ECO:0000313" key="2">
    <source>
        <dbReference type="EMBL" id="ACV22869.1"/>
    </source>
</evidence>
<evidence type="ECO:0000313" key="3">
    <source>
        <dbReference type="Proteomes" id="UP000002026"/>
    </source>
</evidence>
<dbReference type="PANTHER" id="PTHR34227">
    <property type="entry name" value="CHAPERONE PROTEIN YCDY"/>
    <property type="match status" value="1"/>
</dbReference>
<reference evidence="2 3" key="1">
    <citation type="journal article" date="2009" name="Stand. Genomic Sci.">
        <title>Complete genome sequence of Slackia heliotrinireducens type strain (RHS 1).</title>
        <authorList>
            <person name="Pukall R."/>
            <person name="Lapidus A."/>
            <person name="Nolan M."/>
            <person name="Copeland A."/>
            <person name="Glavina Del Rio T."/>
            <person name="Lucas S."/>
            <person name="Chen F."/>
            <person name="Tice H."/>
            <person name="Cheng J.F."/>
            <person name="Chertkov O."/>
            <person name="Bruce D."/>
            <person name="Goodwin L."/>
            <person name="Kuske C."/>
            <person name="Brettin T."/>
            <person name="Detter J.C."/>
            <person name="Han C."/>
            <person name="Pitluck S."/>
            <person name="Pati A."/>
            <person name="Mavrommatis K."/>
            <person name="Ivanova N."/>
            <person name="Ovchinnikova G."/>
            <person name="Chen A."/>
            <person name="Palaniappan K."/>
            <person name="Schneider S."/>
            <person name="Rohde M."/>
            <person name="Chain P."/>
            <person name="D'haeseleer P."/>
            <person name="Goker M."/>
            <person name="Bristow J."/>
            <person name="Eisen J.A."/>
            <person name="Markowitz V."/>
            <person name="Kyrpides N.C."/>
            <person name="Klenk H.P."/>
            <person name="Hugenholtz P."/>
        </authorList>
    </citation>
    <scope>NUCLEOTIDE SEQUENCE [LARGE SCALE GENOMIC DNA]</scope>
    <source>
        <strain evidence="3">ATCC 29202 / DSM 20476 / NCTC 11029 / RHS 1</strain>
    </source>
</reference>
<proteinExistence type="predicted"/>
<keyword evidence="3" id="KW-1185">Reference proteome</keyword>
<protein>
    <submittedName>
        <fullName evidence="2">Uncharacterized component of anaerobic dehydrogenase</fullName>
    </submittedName>
</protein>
<dbReference type="eggNOG" id="COG3381">
    <property type="taxonomic scope" value="Bacteria"/>
</dbReference>
<dbReference type="SUPFAM" id="SSF89155">
    <property type="entry name" value="TorD-like"/>
    <property type="match status" value="1"/>
</dbReference>
<dbReference type="InterPro" id="IPR036411">
    <property type="entry name" value="TorD-like_sf"/>
</dbReference>
<name>C7N7I4_SLAHD</name>
<dbReference type="STRING" id="471855.Shel_18510"/>
<dbReference type="KEGG" id="shi:Shel_18510"/>
<sequence length="230" mass="26077">MTGINTPFENNAEYADFALYRSQMYAAASAAFTTEPTCEELQTLVEAACASDGSDCLRDCELNLFEHLQTYRDEDPSELRTRVATEYAELFVGPRPPLAPLYESVYVGAVKRLNTDVTMQVRRFYENHGFTAVNRNRVPNDHIGLELEFMARLCALEAEAAMRDDHAECDRLRHVQLEFLALHLSAWVDLFASRLSQAWCADYYDAWARFVQSFIKEDDAYLSASLGIAA</sequence>
<dbReference type="Proteomes" id="UP000002026">
    <property type="component" value="Chromosome"/>
</dbReference>
<dbReference type="InterPro" id="IPR020945">
    <property type="entry name" value="DMSO/NO3_reduct_chaperone"/>
</dbReference>
<dbReference type="AlphaFoldDB" id="C7N7I4"/>
<evidence type="ECO:0000256" key="1">
    <source>
        <dbReference type="ARBA" id="ARBA00023186"/>
    </source>
</evidence>
<accession>C7N7I4</accession>
<dbReference type="Gene3D" id="1.10.3480.10">
    <property type="entry name" value="TorD-like"/>
    <property type="match status" value="1"/>
</dbReference>